<gene>
    <name evidence="1" type="ORF">RJT34_25071</name>
</gene>
<sequence length="122" mass="13644">MSSTNPVYVSSSSNPLEGFPLLKFRDTSYEQLKLPSIPHLRSQSSLAQGQSTKSLKLSISQRPWRGALKSSEPLHSMGIRVGNGEEQYLLFERCLLESKLCPRLKGELDSCLQRARLNSHAL</sequence>
<organism evidence="1 2">
    <name type="scientific">Clitoria ternatea</name>
    <name type="common">Butterfly pea</name>
    <dbReference type="NCBI Taxonomy" id="43366"/>
    <lineage>
        <taxon>Eukaryota</taxon>
        <taxon>Viridiplantae</taxon>
        <taxon>Streptophyta</taxon>
        <taxon>Embryophyta</taxon>
        <taxon>Tracheophyta</taxon>
        <taxon>Spermatophyta</taxon>
        <taxon>Magnoliopsida</taxon>
        <taxon>eudicotyledons</taxon>
        <taxon>Gunneridae</taxon>
        <taxon>Pentapetalae</taxon>
        <taxon>rosids</taxon>
        <taxon>fabids</taxon>
        <taxon>Fabales</taxon>
        <taxon>Fabaceae</taxon>
        <taxon>Papilionoideae</taxon>
        <taxon>50 kb inversion clade</taxon>
        <taxon>NPAAA clade</taxon>
        <taxon>indigoferoid/millettioid clade</taxon>
        <taxon>Phaseoleae</taxon>
        <taxon>Clitoria</taxon>
    </lineage>
</organism>
<protein>
    <submittedName>
        <fullName evidence="1">Uncharacterized protein</fullName>
    </submittedName>
</protein>
<evidence type="ECO:0000313" key="1">
    <source>
        <dbReference type="EMBL" id="KAK7280009.1"/>
    </source>
</evidence>
<reference evidence="1 2" key="1">
    <citation type="submission" date="2024-01" db="EMBL/GenBank/DDBJ databases">
        <title>The genomes of 5 underutilized Papilionoideae crops provide insights into root nodulation and disease resistance.</title>
        <authorList>
            <person name="Yuan L."/>
        </authorList>
    </citation>
    <scope>NUCLEOTIDE SEQUENCE [LARGE SCALE GENOMIC DNA]</scope>
    <source>
        <strain evidence="1">LY-2023</strain>
        <tissue evidence="1">Leaf</tissue>
    </source>
</reference>
<evidence type="ECO:0000313" key="2">
    <source>
        <dbReference type="Proteomes" id="UP001359559"/>
    </source>
</evidence>
<keyword evidence="2" id="KW-1185">Reference proteome</keyword>
<dbReference type="Proteomes" id="UP001359559">
    <property type="component" value="Unassembled WGS sequence"/>
</dbReference>
<dbReference type="EMBL" id="JAYKXN010000006">
    <property type="protein sequence ID" value="KAK7280009.1"/>
    <property type="molecule type" value="Genomic_DNA"/>
</dbReference>
<comment type="caution">
    <text evidence="1">The sequence shown here is derived from an EMBL/GenBank/DDBJ whole genome shotgun (WGS) entry which is preliminary data.</text>
</comment>
<accession>A0AAN9FR68</accession>
<name>A0AAN9FR68_CLITE</name>
<dbReference type="AlphaFoldDB" id="A0AAN9FR68"/>
<proteinExistence type="predicted"/>